<evidence type="ECO:0000313" key="3">
    <source>
        <dbReference type="Proteomes" id="UP000765509"/>
    </source>
</evidence>
<feature type="compositionally biased region" description="Polar residues" evidence="1">
    <location>
        <begin position="305"/>
        <end position="327"/>
    </location>
</feature>
<dbReference type="AlphaFoldDB" id="A0A9Q3GYV1"/>
<accession>A0A9Q3GYV1</accession>
<name>A0A9Q3GYV1_9BASI</name>
<proteinExistence type="predicted"/>
<feature type="compositionally biased region" description="Basic residues" evidence="1">
    <location>
        <begin position="81"/>
        <end position="91"/>
    </location>
</feature>
<sequence length="339" mass="38383">METVSEEIYSAPEDIFYDDKPCKKHHLHTKHASESVCKSTCWVDFVEPHPCSTKITREKHSLTDKKGQYCPSLHHTGTHTAKIHPRKQKNNFHHESSPTPIHDLYGVGYEYAYRPTQPWKLLQQHQQQHDQAPPSACVDSDDLEFSEKGYEQGKPESSDNDGDQLPKTYHHRKESKPMGVSLALDPSACFVPAAIPFSLPNYSAPGLNYTAYLQLRSTYKPPKCNDSPILPLGTTELYKHSMFNKYSPFPHTSQSIQKKQNDGQSFHVYQPGPLLTPTPIPLYPTGPPHTAKPQGTSAHFDYLPFSQTRQPEKSQPTKNSFPPSLNIQFHERGGPKPFD</sequence>
<feature type="compositionally biased region" description="Pro residues" evidence="1">
    <location>
        <begin position="277"/>
        <end position="287"/>
    </location>
</feature>
<keyword evidence="3" id="KW-1185">Reference proteome</keyword>
<organism evidence="2 3">
    <name type="scientific">Austropuccinia psidii MF-1</name>
    <dbReference type="NCBI Taxonomy" id="1389203"/>
    <lineage>
        <taxon>Eukaryota</taxon>
        <taxon>Fungi</taxon>
        <taxon>Dikarya</taxon>
        <taxon>Basidiomycota</taxon>
        <taxon>Pucciniomycotina</taxon>
        <taxon>Pucciniomycetes</taxon>
        <taxon>Pucciniales</taxon>
        <taxon>Sphaerophragmiaceae</taxon>
        <taxon>Austropuccinia</taxon>
    </lineage>
</organism>
<feature type="region of interest" description="Disordered" evidence="1">
    <location>
        <begin position="76"/>
        <end position="99"/>
    </location>
</feature>
<dbReference type="Proteomes" id="UP000765509">
    <property type="component" value="Unassembled WGS sequence"/>
</dbReference>
<dbReference type="EMBL" id="AVOT02008169">
    <property type="protein sequence ID" value="MBW0485453.1"/>
    <property type="molecule type" value="Genomic_DNA"/>
</dbReference>
<feature type="compositionally biased region" description="Basic and acidic residues" evidence="1">
    <location>
        <begin position="147"/>
        <end position="157"/>
    </location>
</feature>
<gene>
    <name evidence="2" type="ORF">O181_025168</name>
</gene>
<feature type="region of interest" description="Disordered" evidence="1">
    <location>
        <begin position="277"/>
        <end position="339"/>
    </location>
</feature>
<comment type="caution">
    <text evidence="2">The sequence shown here is derived from an EMBL/GenBank/DDBJ whole genome shotgun (WGS) entry which is preliminary data.</text>
</comment>
<feature type="region of interest" description="Disordered" evidence="1">
    <location>
        <begin position="147"/>
        <end position="176"/>
    </location>
</feature>
<evidence type="ECO:0000313" key="2">
    <source>
        <dbReference type="EMBL" id="MBW0485453.1"/>
    </source>
</evidence>
<evidence type="ECO:0000256" key="1">
    <source>
        <dbReference type="SAM" id="MobiDB-lite"/>
    </source>
</evidence>
<protein>
    <submittedName>
        <fullName evidence="2">Uncharacterized protein</fullName>
    </submittedName>
</protein>
<feature type="region of interest" description="Disordered" evidence="1">
    <location>
        <begin position="122"/>
        <end position="141"/>
    </location>
</feature>
<feature type="compositionally biased region" description="Basic and acidic residues" evidence="1">
    <location>
        <begin position="329"/>
        <end position="339"/>
    </location>
</feature>
<reference evidence="2" key="1">
    <citation type="submission" date="2021-03" db="EMBL/GenBank/DDBJ databases">
        <title>Draft genome sequence of rust myrtle Austropuccinia psidii MF-1, a brazilian biotype.</title>
        <authorList>
            <person name="Quecine M.C."/>
            <person name="Pachon D.M.R."/>
            <person name="Bonatelli M.L."/>
            <person name="Correr F.H."/>
            <person name="Franceschini L.M."/>
            <person name="Leite T.F."/>
            <person name="Margarido G.R.A."/>
            <person name="Almeida C.A."/>
            <person name="Ferrarezi J.A."/>
            <person name="Labate C.A."/>
        </authorList>
    </citation>
    <scope>NUCLEOTIDE SEQUENCE</scope>
    <source>
        <strain evidence="2">MF-1</strain>
    </source>
</reference>